<dbReference type="InterPro" id="IPR036779">
    <property type="entry name" value="LysM_dom_sf"/>
</dbReference>
<dbReference type="RefSeq" id="WP_246318338.1">
    <property type="nucleotide sequence ID" value="NZ_JACCFM010000001.1"/>
</dbReference>
<comment type="caution">
    <text evidence="2">The sequence shown here is derived from an EMBL/GenBank/DDBJ whole genome shotgun (WGS) entry which is preliminary data.</text>
</comment>
<evidence type="ECO:0000259" key="1">
    <source>
        <dbReference type="PROSITE" id="PS51782"/>
    </source>
</evidence>
<reference evidence="2 3" key="1">
    <citation type="submission" date="2020-07" db="EMBL/GenBank/DDBJ databases">
        <title>Sequencing the genomes of 1000 actinobacteria strains.</title>
        <authorList>
            <person name="Klenk H.-P."/>
        </authorList>
    </citation>
    <scope>NUCLEOTIDE SEQUENCE [LARGE SCALE GENOMIC DNA]</scope>
    <source>
        <strain evidence="2 3">LI1</strain>
    </source>
</reference>
<sequence>MPTPHQDETPVGDGRRGMRRSRRLLASIPVVLVSVIAMTFNMSSPAEAAAPAKKPLKAKSTIPGTRTAIPVKAAAASEQAPHEYLVVEGDTISGIAGRFGLSTASVLALNGLGWSAVIFPGQKLTLNSAHSSITAATPTPSAASEIARYTIASGDTISGVAAAHGLSTDAVLSANGLSTSSVIFPGQTIVLPASGTGASAATPASGSGPSVSSSTPVTATYTIVSGDTLSGVASSLGVSMQSVLDANGLTLSSMIYPGQMLAIPGGAAASPDVAPAVWVTPLAEVPNVVPLTDEMRRNAQTIISVGRSLDVGDYGIIVALAAAAQESTLSNLGHGDRDSLGLFQQRPSFGWGTPEELTDPARATRAFFGGAQNPNENTRGLLDVAGWEMMTVSQAAQAVQISGHPDLYANWEPSARAWLTQLG</sequence>
<dbReference type="InterPro" id="IPR018392">
    <property type="entry name" value="LysM"/>
</dbReference>
<dbReference type="SMART" id="SM00257">
    <property type="entry name" value="LysM"/>
    <property type="match status" value="3"/>
</dbReference>
<proteinExistence type="predicted"/>
<name>A0A7Z0EBW9_9MICO</name>
<keyword evidence="3" id="KW-1185">Reference proteome</keyword>
<dbReference type="Proteomes" id="UP000537260">
    <property type="component" value="Unassembled WGS sequence"/>
</dbReference>
<evidence type="ECO:0000313" key="2">
    <source>
        <dbReference type="EMBL" id="NYJ18806.1"/>
    </source>
</evidence>
<gene>
    <name evidence="2" type="ORF">HNR05_000597</name>
</gene>
<dbReference type="EMBL" id="JACCFM010000001">
    <property type="protein sequence ID" value="NYJ18806.1"/>
    <property type="molecule type" value="Genomic_DNA"/>
</dbReference>
<organism evidence="2 3">
    <name type="scientific">Glaciibacter psychrotolerans</name>
    <dbReference type="NCBI Taxonomy" id="670054"/>
    <lineage>
        <taxon>Bacteria</taxon>
        <taxon>Bacillati</taxon>
        <taxon>Actinomycetota</taxon>
        <taxon>Actinomycetes</taxon>
        <taxon>Micrococcales</taxon>
        <taxon>Microbacteriaceae</taxon>
        <taxon>Glaciibacter</taxon>
    </lineage>
</organism>
<evidence type="ECO:0000313" key="3">
    <source>
        <dbReference type="Proteomes" id="UP000537260"/>
    </source>
</evidence>
<dbReference type="PROSITE" id="PS51782">
    <property type="entry name" value="LYSM"/>
    <property type="match status" value="3"/>
</dbReference>
<dbReference type="Pfam" id="PF01476">
    <property type="entry name" value="LysM"/>
    <property type="match status" value="3"/>
</dbReference>
<feature type="domain" description="LysM" evidence="1">
    <location>
        <begin position="82"/>
        <end position="126"/>
    </location>
</feature>
<dbReference type="PANTHER" id="PTHR33734:SF22">
    <property type="entry name" value="MEMBRANE-BOUND LYTIC MUREIN TRANSGLYCOSYLASE D"/>
    <property type="match status" value="1"/>
</dbReference>
<dbReference type="PANTHER" id="PTHR33734">
    <property type="entry name" value="LYSM DOMAIN-CONTAINING GPI-ANCHORED PROTEIN 2"/>
    <property type="match status" value="1"/>
</dbReference>
<dbReference type="Gene3D" id="3.10.350.10">
    <property type="entry name" value="LysM domain"/>
    <property type="match status" value="3"/>
</dbReference>
<dbReference type="SUPFAM" id="SSF54106">
    <property type="entry name" value="LysM domain"/>
    <property type="match status" value="3"/>
</dbReference>
<accession>A0A7Z0EBW9</accession>
<feature type="domain" description="LysM" evidence="1">
    <location>
        <begin position="147"/>
        <end position="191"/>
    </location>
</feature>
<dbReference type="AlphaFoldDB" id="A0A7Z0EBW9"/>
<protein>
    <submittedName>
        <fullName evidence="2">LysM repeat protein</fullName>
    </submittedName>
</protein>
<dbReference type="GO" id="GO:0008932">
    <property type="term" value="F:lytic endotransglycosylase activity"/>
    <property type="evidence" value="ECO:0007669"/>
    <property type="project" value="TreeGrafter"/>
</dbReference>
<dbReference type="CDD" id="cd00118">
    <property type="entry name" value="LysM"/>
    <property type="match status" value="3"/>
</dbReference>
<feature type="domain" description="LysM" evidence="1">
    <location>
        <begin position="219"/>
        <end position="263"/>
    </location>
</feature>